<dbReference type="AlphaFoldDB" id="A0A834AES3"/>
<evidence type="ECO:0000256" key="1">
    <source>
        <dbReference type="SAM" id="Phobius"/>
    </source>
</evidence>
<accession>A0A834AES3</accession>
<feature type="transmembrane region" description="Helical" evidence="1">
    <location>
        <begin position="155"/>
        <end position="177"/>
    </location>
</feature>
<keyword evidence="1" id="KW-1133">Transmembrane helix</keyword>
<proteinExistence type="predicted"/>
<evidence type="ECO:0000313" key="3">
    <source>
        <dbReference type="Proteomes" id="UP000664940"/>
    </source>
</evidence>
<dbReference type="EMBL" id="JABVXQ010000005">
    <property type="protein sequence ID" value="KAF6109648.1"/>
    <property type="molecule type" value="Genomic_DNA"/>
</dbReference>
<sequence>MYSFSLLLSGKIHVLPCILVESFTGCNNLVVGLCLLLLSMSCHSLLGWSVSVEKSSASLIEAPFNITSCFSLAAFKILSFSLILGILIMVCLGVGLFGFILFGALCASRTCMFFSPLQVQKFCDITFQTRFLFLVLFLLLLVLQRFECCCVSCYIGVLLSIFIFLESFFMQLLYLGVSLHFVFQLTNSFLCFIQPACNSF</sequence>
<evidence type="ECO:0000313" key="2">
    <source>
        <dbReference type="EMBL" id="KAF6109648.1"/>
    </source>
</evidence>
<dbReference type="Proteomes" id="UP000664940">
    <property type="component" value="Unassembled WGS sequence"/>
</dbReference>
<organism evidence="2 3">
    <name type="scientific">Phyllostomus discolor</name>
    <name type="common">pale spear-nosed bat</name>
    <dbReference type="NCBI Taxonomy" id="89673"/>
    <lineage>
        <taxon>Eukaryota</taxon>
        <taxon>Metazoa</taxon>
        <taxon>Chordata</taxon>
        <taxon>Craniata</taxon>
        <taxon>Vertebrata</taxon>
        <taxon>Euteleostomi</taxon>
        <taxon>Mammalia</taxon>
        <taxon>Eutheria</taxon>
        <taxon>Laurasiatheria</taxon>
        <taxon>Chiroptera</taxon>
        <taxon>Yangochiroptera</taxon>
        <taxon>Phyllostomidae</taxon>
        <taxon>Phyllostominae</taxon>
        <taxon>Phyllostomus</taxon>
    </lineage>
</organism>
<feature type="transmembrane region" description="Helical" evidence="1">
    <location>
        <begin position="125"/>
        <end position="143"/>
    </location>
</feature>
<comment type="caution">
    <text evidence="2">The sequence shown here is derived from an EMBL/GenBank/DDBJ whole genome shotgun (WGS) entry which is preliminary data.</text>
</comment>
<reference evidence="2 3" key="1">
    <citation type="journal article" date="2020" name="Nature">
        <title>Six reference-quality genomes reveal evolution of bat adaptations.</title>
        <authorList>
            <person name="Jebb D."/>
            <person name="Huang Z."/>
            <person name="Pippel M."/>
            <person name="Hughes G.M."/>
            <person name="Lavrichenko K."/>
            <person name="Devanna P."/>
            <person name="Winkler S."/>
            <person name="Jermiin L.S."/>
            <person name="Skirmuntt E.C."/>
            <person name="Katzourakis A."/>
            <person name="Burkitt-Gray L."/>
            <person name="Ray D.A."/>
            <person name="Sullivan K.A.M."/>
            <person name="Roscito J.G."/>
            <person name="Kirilenko B.M."/>
            <person name="Davalos L.M."/>
            <person name="Corthals A.P."/>
            <person name="Power M.L."/>
            <person name="Jones G."/>
            <person name="Ransome R.D."/>
            <person name="Dechmann D.K.N."/>
            <person name="Locatelli A.G."/>
            <person name="Puechmaille S.J."/>
            <person name="Fedrigo O."/>
            <person name="Jarvis E.D."/>
            <person name="Hiller M."/>
            <person name="Vernes S.C."/>
            <person name="Myers E.W."/>
            <person name="Teeling E.C."/>
        </authorList>
    </citation>
    <scope>NUCLEOTIDE SEQUENCE [LARGE SCALE GENOMIC DNA]</scope>
    <source>
        <strain evidence="2">Bat1K_MPI-CBG_1</strain>
    </source>
</reference>
<keyword evidence="1" id="KW-0812">Transmembrane</keyword>
<protein>
    <submittedName>
        <fullName evidence="2">Uncharacterized protein</fullName>
    </submittedName>
</protein>
<name>A0A834AES3_9CHIR</name>
<keyword evidence="1" id="KW-0472">Membrane</keyword>
<feature type="transmembrane region" description="Helical" evidence="1">
    <location>
        <begin position="82"/>
        <end position="105"/>
    </location>
</feature>
<gene>
    <name evidence="2" type="ORF">HJG60_010886</name>
</gene>